<name>A0ABP0UNP5_9BRYO</name>
<dbReference type="EMBL" id="OZ019897">
    <property type="protein sequence ID" value="CAK9226002.1"/>
    <property type="molecule type" value="Genomic_DNA"/>
</dbReference>
<evidence type="ECO:0000313" key="7">
    <source>
        <dbReference type="EMBL" id="CAK9226002.1"/>
    </source>
</evidence>
<protein>
    <recommendedName>
        <fullName evidence="6">Late embryogenesis abundant protein LEA-2 subgroup domain-containing protein</fullName>
    </recommendedName>
</protein>
<keyword evidence="3 5" id="KW-1133">Transmembrane helix</keyword>
<feature type="transmembrane region" description="Helical" evidence="5">
    <location>
        <begin position="34"/>
        <end position="54"/>
    </location>
</feature>
<dbReference type="Proteomes" id="UP001497512">
    <property type="component" value="Chromosome 5"/>
</dbReference>
<reference evidence="7" key="1">
    <citation type="submission" date="2024-02" db="EMBL/GenBank/DDBJ databases">
        <authorList>
            <consortium name="ELIXIR-Norway"/>
            <consortium name="Elixir Norway"/>
        </authorList>
    </citation>
    <scope>NUCLEOTIDE SEQUENCE</scope>
</reference>
<gene>
    <name evidence="7" type="ORF">CSSPTR1EN2_LOCUS18021</name>
</gene>
<proteinExistence type="predicted"/>
<evidence type="ECO:0000256" key="5">
    <source>
        <dbReference type="SAM" id="Phobius"/>
    </source>
</evidence>
<keyword evidence="2 5" id="KW-0812">Transmembrane</keyword>
<evidence type="ECO:0000256" key="3">
    <source>
        <dbReference type="ARBA" id="ARBA00022989"/>
    </source>
</evidence>
<dbReference type="InterPro" id="IPR004864">
    <property type="entry name" value="LEA_2"/>
</dbReference>
<keyword evidence="8" id="KW-1185">Reference proteome</keyword>
<sequence>MGEAESFHRIAMSPAGNAEVKAQPPIYKRRTCRICCGVAVLLLLALVVVIVVLSQTLFKFRDPEVSIVSMKLESISVALDVFTLSAMLNISVATDVRVTNPNHYNFKYTNSTAMMFYHGQQIGDISLGAGEIRAKQSVDMAAIVTVEALKIVESPNVLSDLESRIAPLNLTSSIPGRVNVAGIYKHHVVATLDCNMEIWVTNQTLKDYQCTQHVKL</sequence>
<evidence type="ECO:0000256" key="1">
    <source>
        <dbReference type="ARBA" id="ARBA00004167"/>
    </source>
</evidence>
<comment type="subcellular location">
    <subcellularLocation>
        <location evidence="1">Membrane</location>
        <topology evidence="1">Single-pass membrane protein</topology>
    </subcellularLocation>
</comment>
<dbReference type="PANTHER" id="PTHR31234:SF65">
    <property type="entry name" value="LATE EMBRYOGENESIS ABUNDANT PROTEIN, LEA_2 SUBGROUP"/>
    <property type="match status" value="1"/>
</dbReference>
<evidence type="ECO:0000256" key="4">
    <source>
        <dbReference type="ARBA" id="ARBA00023136"/>
    </source>
</evidence>
<dbReference type="InterPro" id="IPR044839">
    <property type="entry name" value="NDR1-like"/>
</dbReference>
<dbReference type="SUPFAM" id="SSF117070">
    <property type="entry name" value="LEA14-like"/>
    <property type="match status" value="1"/>
</dbReference>
<evidence type="ECO:0000256" key="2">
    <source>
        <dbReference type="ARBA" id="ARBA00022692"/>
    </source>
</evidence>
<dbReference type="PANTHER" id="PTHR31234">
    <property type="entry name" value="LATE EMBRYOGENESIS ABUNDANT (LEA) HYDROXYPROLINE-RICH GLYCOPROTEIN FAMILY"/>
    <property type="match status" value="1"/>
</dbReference>
<evidence type="ECO:0000259" key="6">
    <source>
        <dbReference type="Pfam" id="PF03168"/>
    </source>
</evidence>
<dbReference type="Gene3D" id="2.60.40.1820">
    <property type="match status" value="1"/>
</dbReference>
<dbReference type="Pfam" id="PF03168">
    <property type="entry name" value="LEA_2"/>
    <property type="match status" value="1"/>
</dbReference>
<feature type="domain" description="Late embryogenesis abundant protein LEA-2 subgroup" evidence="6">
    <location>
        <begin position="96"/>
        <end position="192"/>
    </location>
</feature>
<accession>A0ABP0UNP5</accession>
<evidence type="ECO:0000313" key="8">
    <source>
        <dbReference type="Proteomes" id="UP001497512"/>
    </source>
</evidence>
<organism evidence="7 8">
    <name type="scientific">Sphagnum troendelagicum</name>
    <dbReference type="NCBI Taxonomy" id="128251"/>
    <lineage>
        <taxon>Eukaryota</taxon>
        <taxon>Viridiplantae</taxon>
        <taxon>Streptophyta</taxon>
        <taxon>Embryophyta</taxon>
        <taxon>Bryophyta</taxon>
        <taxon>Sphagnophytina</taxon>
        <taxon>Sphagnopsida</taxon>
        <taxon>Sphagnales</taxon>
        <taxon>Sphagnaceae</taxon>
        <taxon>Sphagnum</taxon>
    </lineage>
</organism>
<keyword evidence="4 5" id="KW-0472">Membrane</keyword>